<feature type="domain" description="Cytochrome oxidase subunit II copper A binding" evidence="16">
    <location>
        <begin position="114"/>
        <end position="228"/>
    </location>
</feature>
<dbReference type="PANTHER" id="PTHR22888:SF9">
    <property type="entry name" value="CYTOCHROME C OXIDASE SUBUNIT 2"/>
    <property type="match status" value="1"/>
</dbReference>
<dbReference type="InterPro" id="IPR008972">
    <property type="entry name" value="Cupredoxin"/>
</dbReference>
<keyword evidence="15" id="KW-0732">Signal</keyword>
<evidence type="ECO:0000256" key="11">
    <source>
        <dbReference type="ARBA" id="ARBA00024688"/>
    </source>
</evidence>
<dbReference type="InterPro" id="IPR002429">
    <property type="entry name" value="CcO_II-like_C"/>
</dbReference>
<dbReference type="PROSITE" id="PS51257">
    <property type="entry name" value="PROKAR_LIPOPROTEIN"/>
    <property type="match status" value="1"/>
</dbReference>
<evidence type="ECO:0000259" key="16">
    <source>
        <dbReference type="PROSITE" id="PS50857"/>
    </source>
</evidence>
<dbReference type="NCBIfam" id="TIGR02866">
    <property type="entry name" value="CoxB"/>
    <property type="match status" value="1"/>
</dbReference>
<keyword evidence="10 14" id="KW-0472">Membrane</keyword>
<evidence type="ECO:0000256" key="6">
    <source>
        <dbReference type="ARBA" id="ARBA00022723"/>
    </source>
</evidence>
<evidence type="ECO:0000256" key="4">
    <source>
        <dbReference type="ARBA" id="ARBA00022660"/>
    </source>
</evidence>
<evidence type="ECO:0000256" key="2">
    <source>
        <dbReference type="ARBA" id="ARBA00007866"/>
    </source>
</evidence>
<dbReference type="Pfam" id="PF00116">
    <property type="entry name" value="COX2"/>
    <property type="match status" value="1"/>
</dbReference>
<evidence type="ECO:0000256" key="9">
    <source>
        <dbReference type="ARBA" id="ARBA00023008"/>
    </source>
</evidence>
<comment type="catalytic activity">
    <reaction evidence="13">
        <text>4 Fe(II)-[cytochrome c] + O2 + 8 H(+)(in) = 4 Fe(III)-[cytochrome c] + 2 H2O + 4 H(+)(out)</text>
        <dbReference type="Rhea" id="RHEA:11436"/>
        <dbReference type="Rhea" id="RHEA-COMP:10350"/>
        <dbReference type="Rhea" id="RHEA-COMP:14399"/>
        <dbReference type="ChEBI" id="CHEBI:15377"/>
        <dbReference type="ChEBI" id="CHEBI:15378"/>
        <dbReference type="ChEBI" id="CHEBI:15379"/>
        <dbReference type="ChEBI" id="CHEBI:29033"/>
        <dbReference type="ChEBI" id="CHEBI:29034"/>
        <dbReference type="EC" id="7.1.1.9"/>
    </reaction>
</comment>
<evidence type="ECO:0000256" key="8">
    <source>
        <dbReference type="ARBA" id="ARBA00022989"/>
    </source>
</evidence>
<gene>
    <name evidence="17" type="primary">coxB</name>
    <name evidence="17" type="ORF">ACFSKQ_12800</name>
</gene>
<name>A0ABW5CLY7_9HYPH</name>
<protein>
    <recommendedName>
        <fullName evidence="12">Cytochrome aa3 subunit 2</fullName>
    </recommendedName>
</protein>
<comment type="caution">
    <text evidence="17">The sequence shown here is derived from an EMBL/GenBank/DDBJ whole genome shotgun (WGS) entry which is preliminary data.</text>
</comment>
<dbReference type="PROSITE" id="PS50857">
    <property type="entry name" value="COX2_CUA"/>
    <property type="match status" value="1"/>
</dbReference>
<evidence type="ECO:0000256" key="13">
    <source>
        <dbReference type="ARBA" id="ARBA00047816"/>
    </source>
</evidence>
<dbReference type="PANTHER" id="PTHR22888">
    <property type="entry name" value="CYTOCHROME C OXIDASE, SUBUNIT II"/>
    <property type="match status" value="1"/>
</dbReference>
<evidence type="ECO:0000256" key="3">
    <source>
        <dbReference type="ARBA" id="ARBA00022448"/>
    </source>
</evidence>
<dbReference type="InterPro" id="IPR014222">
    <property type="entry name" value="Cyt_c_oxidase_su2"/>
</dbReference>
<keyword evidence="5 14" id="KW-0812">Transmembrane</keyword>
<dbReference type="EMBL" id="JBHUIJ010000016">
    <property type="protein sequence ID" value="MFD2238329.1"/>
    <property type="molecule type" value="Genomic_DNA"/>
</dbReference>
<evidence type="ECO:0000313" key="17">
    <source>
        <dbReference type="EMBL" id="MFD2238329.1"/>
    </source>
</evidence>
<dbReference type="InterPro" id="IPR001505">
    <property type="entry name" value="Copper_CuA"/>
</dbReference>
<reference evidence="18" key="1">
    <citation type="journal article" date="2019" name="Int. J. Syst. Evol. Microbiol.">
        <title>The Global Catalogue of Microorganisms (GCM) 10K type strain sequencing project: providing services to taxonomists for standard genome sequencing and annotation.</title>
        <authorList>
            <consortium name="The Broad Institute Genomics Platform"/>
            <consortium name="The Broad Institute Genome Sequencing Center for Infectious Disease"/>
            <person name="Wu L."/>
            <person name="Ma J."/>
        </authorList>
    </citation>
    <scope>NUCLEOTIDE SEQUENCE [LARGE SCALE GENOMIC DNA]</scope>
    <source>
        <strain evidence="18">ZS-35-S2</strain>
    </source>
</reference>
<evidence type="ECO:0000256" key="1">
    <source>
        <dbReference type="ARBA" id="ARBA00004141"/>
    </source>
</evidence>
<dbReference type="SUPFAM" id="SSF49503">
    <property type="entry name" value="Cupredoxins"/>
    <property type="match status" value="1"/>
</dbReference>
<evidence type="ECO:0000256" key="15">
    <source>
        <dbReference type="SAM" id="SignalP"/>
    </source>
</evidence>
<dbReference type="Gene3D" id="2.60.40.420">
    <property type="entry name" value="Cupredoxins - blue copper proteins"/>
    <property type="match status" value="1"/>
</dbReference>
<dbReference type="PRINTS" id="PR01166">
    <property type="entry name" value="CYCOXIDASEII"/>
</dbReference>
<keyword evidence="3" id="KW-0813">Transport</keyword>
<accession>A0ABW5CLY7</accession>
<feature type="transmembrane region" description="Helical" evidence="14">
    <location>
        <begin position="47"/>
        <end position="66"/>
    </location>
</feature>
<dbReference type="InterPro" id="IPR045187">
    <property type="entry name" value="CcO_II"/>
</dbReference>
<dbReference type="PROSITE" id="PS00078">
    <property type="entry name" value="COX2"/>
    <property type="match status" value="1"/>
</dbReference>
<evidence type="ECO:0000313" key="18">
    <source>
        <dbReference type="Proteomes" id="UP001597371"/>
    </source>
</evidence>
<keyword evidence="7" id="KW-0249">Electron transport</keyword>
<comment type="similarity">
    <text evidence="2">Belongs to the cytochrome c oxidase subunit 2 family.</text>
</comment>
<dbReference type="Proteomes" id="UP001597371">
    <property type="component" value="Unassembled WGS sequence"/>
</dbReference>
<evidence type="ECO:0000256" key="14">
    <source>
        <dbReference type="SAM" id="Phobius"/>
    </source>
</evidence>
<evidence type="ECO:0000256" key="12">
    <source>
        <dbReference type="ARBA" id="ARBA00031399"/>
    </source>
</evidence>
<evidence type="ECO:0000256" key="5">
    <source>
        <dbReference type="ARBA" id="ARBA00022692"/>
    </source>
</evidence>
<evidence type="ECO:0000256" key="7">
    <source>
        <dbReference type="ARBA" id="ARBA00022982"/>
    </source>
</evidence>
<feature type="signal peptide" evidence="15">
    <location>
        <begin position="1"/>
        <end position="20"/>
    </location>
</feature>
<sequence>MNLSRAARIGTLALAGLSLAACGGPLSALDPAGPAAAHIAQIWNVMLVGATLLFLLVMVLFALAFLKPQWRWSERAGFRWLLYGGFVMPLTVLTALLFYALAGGERLLAHPEAEGLVRVEAEARRWQWTFRYPDAEGAGESVDVLHIPAGRPVDVVITSRDVIHSFWVPRLGGKLDAIPGHTNILRIEADTEGTYGGICSEYCGFGHAAMSFTVVAHPPEDYEAALAAQEAGQ</sequence>
<comment type="function">
    <text evidence="11">Subunits I and II form the functional core of the enzyme complex. Electrons originating in cytochrome c are transferred via heme a and Cu(A) to the binuclear center formed by heme a3 and Cu(B).</text>
</comment>
<feature type="chain" id="PRO_5045576327" description="Cytochrome aa3 subunit 2" evidence="15">
    <location>
        <begin position="21"/>
        <end position="233"/>
    </location>
</feature>
<keyword evidence="4" id="KW-0679">Respiratory chain</keyword>
<keyword evidence="18" id="KW-1185">Reference proteome</keyword>
<keyword evidence="6" id="KW-0479">Metal-binding</keyword>
<dbReference type="RefSeq" id="WP_245195553.1">
    <property type="nucleotide sequence ID" value="NZ_CP072611.1"/>
</dbReference>
<keyword evidence="8 14" id="KW-1133">Transmembrane helix</keyword>
<comment type="subcellular location">
    <subcellularLocation>
        <location evidence="1">Membrane</location>
        <topology evidence="1">Multi-pass membrane protein</topology>
    </subcellularLocation>
</comment>
<keyword evidence="9" id="KW-0186">Copper</keyword>
<proteinExistence type="inferred from homology"/>
<evidence type="ECO:0000256" key="10">
    <source>
        <dbReference type="ARBA" id="ARBA00023136"/>
    </source>
</evidence>
<organism evidence="17 18">
    <name type="scientific">Aureimonas populi</name>
    <dbReference type="NCBI Taxonomy" id="1701758"/>
    <lineage>
        <taxon>Bacteria</taxon>
        <taxon>Pseudomonadati</taxon>
        <taxon>Pseudomonadota</taxon>
        <taxon>Alphaproteobacteria</taxon>
        <taxon>Hyphomicrobiales</taxon>
        <taxon>Aurantimonadaceae</taxon>
        <taxon>Aureimonas</taxon>
    </lineage>
</organism>
<feature type="transmembrane region" description="Helical" evidence="14">
    <location>
        <begin position="78"/>
        <end position="101"/>
    </location>
</feature>